<feature type="region of interest" description="Disordered" evidence="1">
    <location>
        <begin position="1"/>
        <end position="36"/>
    </location>
</feature>
<sequence>MLSTEKQRKKKSNEMEMSGSEDVRVEIPQGNQPEPVDKINIHDVAREWEGCFEDNDNTQHSERKRQMQKVHPLLLKGEKGERNRHCYEPAVVSLGPYHHNRDDFSAANEYKLVTLEEYRLSCGTQNNSMDSLYLYNKVFEVIHDARKCYIHGSTDEYNDEQFNRMMLLDGCFILFFIECVASQNTMLMLNNEYLGALGFAHISRDILLLENQIPFIVLQVLLDLRFPEDRGERILNWFFNYLNYGEIIGKEENVLEKKQPLHLLELYRSYFISLSSCFAHVQSSNSSMWHWRENLDIDTNEKWNYVKRNRSFASVTELKAKGIFLKCTKVDDESSNGDIKFHSHYCYGELELVSRAVYSNSKAIYLNMIAYEMCPHNPNDFRVSTYIRVMKSLVIRPDDVKELRDNNILLHSLGRDEDVVKVYDEIDAPAVNVHMFNQLRRGIEKHCNNKYKTWAAELINIYFSSPWKTMALLVATAILITSFLQTYFTIWPDD</sequence>
<name>A0AAU9MBW9_9ASTR</name>
<dbReference type="PANTHER" id="PTHR31549:SF129">
    <property type="entry name" value="DUF4220 DOMAIN-CONTAINING PROTEIN"/>
    <property type="match status" value="1"/>
</dbReference>
<comment type="caution">
    <text evidence="3">The sequence shown here is derived from an EMBL/GenBank/DDBJ whole genome shotgun (WGS) entry which is preliminary data.</text>
</comment>
<keyword evidence="2" id="KW-0472">Membrane</keyword>
<accession>A0AAU9MBW9</accession>
<dbReference type="Proteomes" id="UP001157418">
    <property type="component" value="Unassembled WGS sequence"/>
</dbReference>
<evidence type="ECO:0000313" key="4">
    <source>
        <dbReference type="Proteomes" id="UP001157418"/>
    </source>
</evidence>
<reference evidence="3 4" key="1">
    <citation type="submission" date="2022-01" db="EMBL/GenBank/DDBJ databases">
        <authorList>
            <person name="Xiong W."/>
            <person name="Schranz E."/>
        </authorList>
    </citation>
    <scope>NUCLEOTIDE SEQUENCE [LARGE SCALE GENOMIC DNA]</scope>
</reference>
<keyword evidence="2" id="KW-0812">Transmembrane</keyword>
<feature type="transmembrane region" description="Helical" evidence="2">
    <location>
        <begin position="470"/>
        <end position="490"/>
    </location>
</feature>
<dbReference type="InterPro" id="IPR004158">
    <property type="entry name" value="DUF247_pln"/>
</dbReference>
<dbReference type="Pfam" id="PF03140">
    <property type="entry name" value="DUF247"/>
    <property type="match status" value="1"/>
</dbReference>
<keyword evidence="2" id="KW-1133">Transmembrane helix</keyword>
<evidence type="ECO:0000313" key="3">
    <source>
        <dbReference type="EMBL" id="CAH1425334.1"/>
    </source>
</evidence>
<dbReference type="EMBL" id="CAKMRJ010002223">
    <property type="protein sequence ID" value="CAH1425334.1"/>
    <property type="molecule type" value="Genomic_DNA"/>
</dbReference>
<keyword evidence="4" id="KW-1185">Reference proteome</keyword>
<organism evidence="3 4">
    <name type="scientific">Lactuca virosa</name>
    <dbReference type="NCBI Taxonomy" id="75947"/>
    <lineage>
        <taxon>Eukaryota</taxon>
        <taxon>Viridiplantae</taxon>
        <taxon>Streptophyta</taxon>
        <taxon>Embryophyta</taxon>
        <taxon>Tracheophyta</taxon>
        <taxon>Spermatophyta</taxon>
        <taxon>Magnoliopsida</taxon>
        <taxon>eudicotyledons</taxon>
        <taxon>Gunneridae</taxon>
        <taxon>Pentapetalae</taxon>
        <taxon>asterids</taxon>
        <taxon>campanulids</taxon>
        <taxon>Asterales</taxon>
        <taxon>Asteraceae</taxon>
        <taxon>Cichorioideae</taxon>
        <taxon>Cichorieae</taxon>
        <taxon>Lactucinae</taxon>
        <taxon>Lactuca</taxon>
    </lineage>
</organism>
<gene>
    <name evidence="3" type="ORF">LVIROSA_LOCUS12484</name>
</gene>
<dbReference type="PANTHER" id="PTHR31549">
    <property type="entry name" value="PROTEIN, PUTATIVE (DUF247)-RELATED-RELATED"/>
    <property type="match status" value="1"/>
</dbReference>
<protein>
    <submittedName>
        <fullName evidence="3">Uncharacterized protein</fullName>
    </submittedName>
</protein>
<dbReference type="AlphaFoldDB" id="A0AAU9MBW9"/>
<evidence type="ECO:0000256" key="1">
    <source>
        <dbReference type="SAM" id="MobiDB-lite"/>
    </source>
</evidence>
<evidence type="ECO:0000256" key="2">
    <source>
        <dbReference type="SAM" id="Phobius"/>
    </source>
</evidence>
<proteinExistence type="predicted"/>